<reference evidence="4" key="3">
    <citation type="journal article" date="2005" name="Nature">
        <title>The map-based sequence of the rice genome.</title>
        <authorList>
            <consortium name="International rice genome sequencing project (IRGSP)"/>
            <person name="Matsumoto T."/>
            <person name="Wu J."/>
            <person name="Kanamori H."/>
            <person name="Katayose Y."/>
            <person name="Fujisawa M."/>
            <person name="Namiki N."/>
            <person name="Mizuno H."/>
            <person name="Yamamoto K."/>
            <person name="Antonio B.A."/>
            <person name="Baba T."/>
            <person name="Sakata K."/>
            <person name="Nagamura Y."/>
            <person name="Aoki H."/>
            <person name="Arikawa K."/>
            <person name="Arita K."/>
            <person name="Bito T."/>
            <person name="Chiden Y."/>
            <person name="Fujitsuka N."/>
            <person name="Fukunaka R."/>
            <person name="Hamada M."/>
            <person name="Harada C."/>
            <person name="Hayashi A."/>
            <person name="Hijishita S."/>
            <person name="Honda M."/>
            <person name="Hosokawa S."/>
            <person name="Ichikawa Y."/>
            <person name="Idonuma A."/>
            <person name="Iijima M."/>
            <person name="Ikeda M."/>
            <person name="Ikeno M."/>
            <person name="Ito K."/>
            <person name="Ito S."/>
            <person name="Ito T."/>
            <person name="Ito Y."/>
            <person name="Ito Y."/>
            <person name="Iwabuchi A."/>
            <person name="Kamiya K."/>
            <person name="Karasawa W."/>
            <person name="Kurita K."/>
            <person name="Katagiri S."/>
            <person name="Kikuta A."/>
            <person name="Kobayashi H."/>
            <person name="Kobayashi N."/>
            <person name="Machita K."/>
            <person name="Maehara T."/>
            <person name="Masukawa M."/>
            <person name="Mizubayashi T."/>
            <person name="Mukai Y."/>
            <person name="Nagasaki H."/>
            <person name="Nagata Y."/>
            <person name="Naito S."/>
            <person name="Nakashima M."/>
            <person name="Nakama Y."/>
            <person name="Nakamichi Y."/>
            <person name="Nakamura M."/>
            <person name="Meguro A."/>
            <person name="Negishi M."/>
            <person name="Ohta I."/>
            <person name="Ohta T."/>
            <person name="Okamoto M."/>
            <person name="Ono N."/>
            <person name="Saji S."/>
            <person name="Sakaguchi M."/>
            <person name="Sakai K."/>
            <person name="Shibata M."/>
            <person name="Shimokawa T."/>
            <person name="Song J."/>
            <person name="Takazaki Y."/>
            <person name="Terasawa K."/>
            <person name="Tsugane M."/>
            <person name="Tsuji K."/>
            <person name="Ueda S."/>
            <person name="Waki K."/>
            <person name="Yamagata H."/>
            <person name="Yamamoto M."/>
            <person name="Yamamoto S."/>
            <person name="Yamane H."/>
            <person name="Yoshiki S."/>
            <person name="Yoshihara R."/>
            <person name="Yukawa K."/>
            <person name="Zhong H."/>
            <person name="Yano M."/>
            <person name="Yuan Q."/>
            <person name="Ouyang S."/>
            <person name="Liu J."/>
            <person name="Jones K.M."/>
            <person name="Gansberger K."/>
            <person name="Moffat K."/>
            <person name="Hill J."/>
            <person name="Bera J."/>
            <person name="Fadrosh D."/>
            <person name="Jin S."/>
            <person name="Johri S."/>
            <person name="Kim M."/>
            <person name="Overton L."/>
            <person name="Reardon M."/>
            <person name="Tsitrin T."/>
            <person name="Vuong H."/>
            <person name="Weaver B."/>
            <person name="Ciecko A."/>
            <person name="Tallon L."/>
            <person name="Jackson J."/>
            <person name="Pai G."/>
            <person name="Aken S.V."/>
            <person name="Utterback T."/>
            <person name="Reidmuller S."/>
            <person name="Feldblyum T."/>
            <person name="Hsiao J."/>
            <person name="Zismann V."/>
            <person name="Iobst S."/>
            <person name="de Vazeille A.R."/>
            <person name="Buell C.R."/>
            <person name="Ying K."/>
            <person name="Li Y."/>
            <person name="Lu T."/>
            <person name="Huang Y."/>
            <person name="Zhao Q."/>
            <person name="Feng Q."/>
            <person name="Zhang L."/>
            <person name="Zhu J."/>
            <person name="Weng Q."/>
            <person name="Mu J."/>
            <person name="Lu Y."/>
            <person name="Fan D."/>
            <person name="Liu Y."/>
            <person name="Guan J."/>
            <person name="Zhang Y."/>
            <person name="Yu S."/>
            <person name="Liu X."/>
            <person name="Zhang Y."/>
            <person name="Hong G."/>
            <person name="Han B."/>
            <person name="Choisne N."/>
            <person name="Demange N."/>
            <person name="Orjeda G."/>
            <person name="Samain S."/>
            <person name="Cattolico L."/>
            <person name="Pelletier E."/>
            <person name="Couloux A."/>
            <person name="Segurens B."/>
            <person name="Wincker P."/>
            <person name="D'Hont A."/>
            <person name="Scarpelli C."/>
            <person name="Weissenbach J."/>
            <person name="Salanoubat M."/>
            <person name="Quetier F."/>
            <person name="Yu Y."/>
            <person name="Kim H.R."/>
            <person name="Rambo T."/>
            <person name="Currie J."/>
            <person name="Collura K."/>
            <person name="Luo M."/>
            <person name="Yang T."/>
            <person name="Ammiraju J.S.S."/>
            <person name="Engler F."/>
            <person name="Soderlund C."/>
            <person name="Wing R.A."/>
            <person name="Palmer L.E."/>
            <person name="de la Bastide M."/>
            <person name="Spiegel L."/>
            <person name="Nascimento L."/>
            <person name="Zutavern T."/>
            <person name="O'Shaughnessy A."/>
            <person name="Dike S."/>
            <person name="Dedhia N."/>
            <person name="Preston R."/>
            <person name="Balija V."/>
            <person name="McCombie W.R."/>
            <person name="Chow T."/>
            <person name="Chen H."/>
            <person name="Chung M."/>
            <person name="Chen C."/>
            <person name="Shaw J."/>
            <person name="Wu H."/>
            <person name="Hsiao K."/>
            <person name="Chao Y."/>
            <person name="Chu M."/>
            <person name="Cheng C."/>
            <person name="Hour A."/>
            <person name="Lee P."/>
            <person name="Lin S."/>
            <person name="Lin Y."/>
            <person name="Liou J."/>
            <person name="Liu S."/>
            <person name="Hsing Y."/>
            <person name="Raghuvanshi S."/>
            <person name="Mohanty A."/>
            <person name="Bharti A.K."/>
            <person name="Gaur A."/>
            <person name="Gupta V."/>
            <person name="Kumar D."/>
            <person name="Ravi V."/>
            <person name="Vij S."/>
            <person name="Kapur A."/>
            <person name="Khurana P."/>
            <person name="Khurana P."/>
            <person name="Khurana J.P."/>
            <person name="Tyagi A.K."/>
            <person name="Gaikwad K."/>
            <person name="Singh A."/>
            <person name="Dalal V."/>
            <person name="Srivastava S."/>
            <person name="Dixit A."/>
            <person name="Pal A.K."/>
            <person name="Ghazi I.A."/>
            <person name="Yadav M."/>
            <person name="Pandit A."/>
            <person name="Bhargava A."/>
            <person name="Sureshbabu K."/>
            <person name="Batra K."/>
            <person name="Sharma T.R."/>
            <person name="Mohapatra T."/>
            <person name="Singh N.K."/>
            <person name="Messing J."/>
            <person name="Nelson A.B."/>
            <person name="Fuks G."/>
            <person name="Kavchok S."/>
            <person name="Keizer G."/>
            <person name="Linton E."/>
            <person name="Llaca V."/>
            <person name="Song R."/>
            <person name="Tanyolac B."/>
            <person name="Young S."/>
            <person name="Ho-Il K."/>
            <person name="Hahn J.H."/>
            <person name="Sangsakoo G."/>
            <person name="Vanavichit A."/>
            <person name="de Mattos Luiz.A.T."/>
            <person name="Zimmer P.D."/>
            <person name="Malone G."/>
            <person name="Dellagostin O."/>
            <person name="de Oliveira A.C."/>
            <person name="Bevan M."/>
            <person name="Bancroft I."/>
            <person name="Minx P."/>
            <person name="Cordum H."/>
            <person name="Wilson R."/>
            <person name="Cheng Z."/>
            <person name="Jin W."/>
            <person name="Jiang J."/>
            <person name="Leong S.A."/>
            <person name="Iwama H."/>
            <person name="Gojobori T."/>
            <person name="Itoh T."/>
            <person name="Niimura Y."/>
            <person name="Fujii Y."/>
            <person name="Habara T."/>
            <person name="Sakai H."/>
            <person name="Sato Y."/>
            <person name="Wilson G."/>
            <person name="Kumar K."/>
            <person name="McCouch S."/>
            <person name="Juretic N."/>
            <person name="Hoen D."/>
            <person name="Wright S."/>
            <person name="Bruskiewich R."/>
            <person name="Bureau T."/>
            <person name="Miyao A."/>
            <person name="Hirochika H."/>
            <person name="Nishikawa T."/>
            <person name="Kadowaki K."/>
            <person name="Sugiura M."/>
            <person name="Burr B."/>
            <person name="Sasaki T."/>
        </authorList>
    </citation>
    <scope>NUCLEOTIDE SEQUENCE [LARGE SCALE GENOMIC DNA]</scope>
    <source>
        <strain evidence="4">cv. Nipponbare</strain>
    </source>
</reference>
<evidence type="ECO:0000313" key="2">
    <source>
        <dbReference type="EMBL" id="BAD19600.1"/>
    </source>
</evidence>
<reference evidence="2" key="1">
    <citation type="submission" date="2002-03" db="EMBL/GenBank/DDBJ databases">
        <title>Oryza sativa nipponbare(GA3) genomic DNA, chromosome 2, PAC clone:P0496E03.</title>
        <authorList>
            <person name="Sasaki T."/>
            <person name="Matsumoto T."/>
            <person name="Yamamoto K."/>
        </authorList>
    </citation>
    <scope>NUCLEOTIDE SEQUENCE</scope>
</reference>
<protein>
    <submittedName>
        <fullName evidence="3">Uncharacterized protein</fullName>
    </submittedName>
</protein>
<evidence type="ECO:0000313" key="3">
    <source>
        <dbReference type="EMBL" id="BAD20160.1"/>
    </source>
</evidence>
<gene>
    <name evidence="3" type="ORF">OSJNBa0030C08.44</name>
    <name evidence="2" type="ORF">P0496E03.17</name>
</gene>
<reference evidence="3" key="2">
    <citation type="submission" date="2003-05" db="EMBL/GenBank/DDBJ databases">
        <title>Oryza sativa nipponbare(GA3) genomic DNA, chromosome 2, BAC clone:OSJNBa0030C08.</title>
        <authorList>
            <person name="Sasaki T."/>
            <person name="Matsumoto T."/>
            <person name="Katayose Y."/>
        </authorList>
    </citation>
    <scope>NUCLEOTIDE SEQUENCE</scope>
</reference>
<evidence type="ECO:0000313" key="4">
    <source>
        <dbReference type="Proteomes" id="UP000000763"/>
    </source>
</evidence>
<organism evidence="3 4">
    <name type="scientific">Oryza sativa subsp. japonica</name>
    <name type="common">Rice</name>
    <dbReference type="NCBI Taxonomy" id="39947"/>
    <lineage>
        <taxon>Eukaryota</taxon>
        <taxon>Viridiplantae</taxon>
        <taxon>Streptophyta</taxon>
        <taxon>Embryophyta</taxon>
        <taxon>Tracheophyta</taxon>
        <taxon>Spermatophyta</taxon>
        <taxon>Magnoliopsida</taxon>
        <taxon>Liliopsida</taxon>
        <taxon>Poales</taxon>
        <taxon>Poaceae</taxon>
        <taxon>BOP clade</taxon>
        <taxon>Oryzoideae</taxon>
        <taxon>Oryzeae</taxon>
        <taxon>Oryzinae</taxon>
        <taxon>Oryza</taxon>
        <taxon>Oryza sativa</taxon>
    </lineage>
</organism>
<sequence length="250" mass="27025">MRAWRLTVHRLAAGAAEARDDDDPGRGGRRQSRPATARRAAVAADNGAEGRGRGRRRCGGPRMWPPRVNQDEGASQIGTKAAATTSPHAREAGGDGGGDGGGYGSQRVRWEAAAEGAPHAREAAAVTAPRAAAAMQMATAPRGGDDDACCSGLWTRRRSSTAPSVRPRRRRRLVLSSFARRWRSYGPVVGGQEREEGWGWEWWWDPSLASRKRLATFGWLHLASHRSNLSIWKIILFICSTDPLGAIEGA</sequence>
<feature type="compositionally biased region" description="Low complexity" evidence="1">
    <location>
        <begin position="33"/>
        <end position="47"/>
    </location>
</feature>
<feature type="region of interest" description="Disordered" evidence="1">
    <location>
        <begin position="12"/>
        <end position="105"/>
    </location>
</feature>
<accession>Q6K1X1</accession>
<feature type="compositionally biased region" description="Polar residues" evidence="1">
    <location>
        <begin position="72"/>
        <end position="87"/>
    </location>
</feature>
<dbReference type="EMBL" id="AP006438">
    <property type="protein sequence ID" value="BAD20160.1"/>
    <property type="molecule type" value="Genomic_DNA"/>
</dbReference>
<reference evidence="4" key="4">
    <citation type="journal article" date="2008" name="Nucleic Acids Res.">
        <title>The rice annotation project database (RAP-DB): 2008 update.</title>
        <authorList>
            <consortium name="The rice annotation project (RAP)"/>
        </authorList>
    </citation>
    <scope>GENOME REANNOTATION</scope>
    <source>
        <strain evidence="4">cv. Nipponbare</strain>
    </source>
</reference>
<dbReference type="EMBL" id="AP004881">
    <property type="protein sequence ID" value="BAD19600.1"/>
    <property type="molecule type" value="Genomic_DNA"/>
</dbReference>
<feature type="compositionally biased region" description="Gly residues" evidence="1">
    <location>
        <begin position="94"/>
        <end position="104"/>
    </location>
</feature>
<evidence type="ECO:0000256" key="1">
    <source>
        <dbReference type="SAM" id="MobiDB-lite"/>
    </source>
</evidence>
<proteinExistence type="predicted"/>
<name>Q6K1X1_ORYSJ</name>
<dbReference type="AlphaFoldDB" id="Q6K1X1"/>
<dbReference type="Proteomes" id="UP000000763">
    <property type="component" value="Chromosome 2"/>
</dbReference>